<evidence type="ECO:0000256" key="1">
    <source>
        <dbReference type="SAM" id="Coils"/>
    </source>
</evidence>
<proteinExistence type="predicted"/>
<organism evidence="3 4">
    <name type="scientific">Novosphingobium mangrovi</name>
    <name type="common">ex Hu et al. 2023</name>
    <dbReference type="NCBI Taxonomy" id="2930094"/>
    <lineage>
        <taxon>Bacteria</taxon>
        <taxon>Pseudomonadati</taxon>
        <taxon>Pseudomonadota</taxon>
        <taxon>Alphaproteobacteria</taxon>
        <taxon>Sphingomonadales</taxon>
        <taxon>Sphingomonadaceae</taxon>
        <taxon>Novosphingobium</taxon>
    </lineage>
</organism>
<keyword evidence="2" id="KW-0732">Signal</keyword>
<sequence>MRMLKCGCALVAIVAASPSLAQTGPVAPTNETLADLVRRQAAEIADLRARVEQLEGRGADSTPEEAPDSVIVVSAEEKDSGLGANARVVTLPFAPQLITPTPVERDIVRAQAAKDAGVTTEWGAGLPVFHSADGQFSFKPRGRILSDVGTTFGSDHDARNITTTGMRSLRLGFEGGVGTHLFYQLEAELGQSKVQIMAASLGWRDNISAKTSFDVQAGNLFNDRSFDGSTGSDSTPFMERSVVADAIAPERGYFGMGAMGRLYFPAGHLAVTVTGDTVDADHTQSDSRTAMARLHLNPLRSDRGLLHVAAWGFDEALNGASRTITPSTFVDTRFNGALRVQSGALTGATGTTGYGFELGGYQGPVWFMAEGGERRARLDGGRPDFRTRAYSISAGWFVTGELPPYNPRVGSFGRPHVHAPVFDGGPGAIELTTRYEQVSFRNLPDPADGWSETLGANWYLNSFTRIQLNAVYWSVTDALPAYAGTDKGETLAARFGVTF</sequence>
<dbReference type="Pfam" id="PF07396">
    <property type="entry name" value="Porin_O_P"/>
    <property type="match status" value="1"/>
</dbReference>
<comment type="caution">
    <text evidence="3">The sequence shown here is derived from an EMBL/GenBank/DDBJ whole genome shotgun (WGS) entry which is preliminary data.</text>
</comment>
<evidence type="ECO:0000256" key="2">
    <source>
        <dbReference type="SAM" id="SignalP"/>
    </source>
</evidence>
<dbReference type="Proteomes" id="UP001162802">
    <property type="component" value="Unassembled WGS sequence"/>
</dbReference>
<keyword evidence="1" id="KW-0175">Coiled coil</keyword>
<dbReference type="RefSeq" id="WP_243802283.1">
    <property type="nucleotide sequence ID" value="NZ_JALHAT010000039.1"/>
</dbReference>
<dbReference type="InterPro" id="IPR023614">
    <property type="entry name" value="Porin_dom_sf"/>
</dbReference>
<feature type="coiled-coil region" evidence="1">
    <location>
        <begin position="30"/>
        <end position="57"/>
    </location>
</feature>
<evidence type="ECO:0000313" key="4">
    <source>
        <dbReference type="Proteomes" id="UP001162802"/>
    </source>
</evidence>
<feature type="signal peptide" evidence="2">
    <location>
        <begin position="1"/>
        <end position="21"/>
    </location>
</feature>
<keyword evidence="4" id="KW-1185">Reference proteome</keyword>
<name>A0ABT0AGP3_9SPHN</name>
<dbReference type="InterPro" id="IPR010870">
    <property type="entry name" value="Porin_O/P"/>
</dbReference>
<gene>
    <name evidence="3" type="ORF">MTR65_16915</name>
</gene>
<evidence type="ECO:0000313" key="3">
    <source>
        <dbReference type="EMBL" id="MCJ1962377.1"/>
    </source>
</evidence>
<dbReference type="Gene3D" id="2.40.160.10">
    <property type="entry name" value="Porin"/>
    <property type="match status" value="1"/>
</dbReference>
<reference evidence="3" key="1">
    <citation type="submission" date="2022-03" db="EMBL/GenBank/DDBJ databases">
        <title>Identification of a novel bacterium isolated from mangrove sediments.</title>
        <authorList>
            <person name="Pan X."/>
        </authorList>
    </citation>
    <scope>NUCLEOTIDE SEQUENCE</scope>
    <source>
        <strain evidence="3">B2637</strain>
    </source>
</reference>
<dbReference type="EMBL" id="JALHAT010000039">
    <property type="protein sequence ID" value="MCJ1962377.1"/>
    <property type="molecule type" value="Genomic_DNA"/>
</dbReference>
<accession>A0ABT0AGP3</accession>
<protein>
    <submittedName>
        <fullName evidence="3">OprO/OprP family phosphate-selective porin</fullName>
    </submittedName>
</protein>
<feature type="chain" id="PRO_5045641142" evidence="2">
    <location>
        <begin position="22"/>
        <end position="499"/>
    </location>
</feature>